<protein>
    <submittedName>
        <fullName evidence="1">5074_t:CDS:1</fullName>
    </submittedName>
</protein>
<feature type="non-terminal residue" evidence="1">
    <location>
        <position position="1"/>
    </location>
</feature>
<feature type="non-terminal residue" evidence="1">
    <location>
        <position position="63"/>
    </location>
</feature>
<accession>A0ACA9RAC4</accession>
<evidence type="ECO:0000313" key="1">
    <source>
        <dbReference type="EMBL" id="CAG8784311.1"/>
    </source>
</evidence>
<sequence>SDDNNSNDMEVDNSNDDNDSKILSSTSQVKKTSHYLGLTSKKKVKFIKRKPPIYQKEWEKQYP</sequence>
<organism evidence="1 2">
    <name type="scientific">Cetraspora pellucida</name>
    <dbReference type="NCBI Taxonomy" id="1433469"/>
    <lineage>
        <taxon>Eukaryota</taxon>
        <taxon>Fungi</taxon>
        <taxon>Fungi incertae sedis</taxon>
        <taxon>Mucoromycota</taxon>
        <taxon>Glomeromycotina</taxon>
        <taxon>Glomeromycetes</taxon>
        <taxon>Diversisporales</taxon>
        <taxon>Gigasporaceae</taxon>
        <taxon>Cetraspora</taxon>
    </lineage>
</organism>
<name>A0ACA9RAC4_9GLOM</name>
<reference evidence="1" key="1">
    <citation type="submission" date="2021-06" db="EMBL/GenBank/DDBJ databases">
        <authorList>
            <person name="Kallberg Y."/>
            <person name="Tangrot J."/>
            <person name="Rosling A."/>
        </authorList>
    </citation>
    <scope>NUCLEOTIDE SEQUENCE</scope>
    <source>
        <strain evidence="1">28 12/20/2015</strain>
    </source>
</reference>
<comment type="caution">
    <text evidence="1">The sequence shown here is derived from an EMBL/GenBank/DDBJ whole genome shotgun (WGS) entry which is preliminary data.</text>
</comment>
<evidence type="ECO:0000313" key="2">
    <source>
        <dbReference type="Proteomes" id="UP000789366"/>
    </source>
</evidence>
<gene>
    <name evidence="1" type="ORF">SPELUC_LOCUS16648</name>
</gene>
<proteinExistence type="predicted"/>
<dbReference type="Proteomes" id="UP000789366">
    <property type="component" value="Unassembled WGS sequence"/>
</dbReference>
<dbReference type="EMBL" id="CAJVPW010063113">
    <property type="protein sequence ID" value="CAG8784311.1"/>
    <property type="molecule type" value="Genomic_DNA"/>
</dbReference>
<keyword evidence="2" id="KW-1185">Reference proteome</keyword>